<evidence type="ECO:0000313" key="1">
    <source>
        <dbReference type="EMBL" id="KAK5839145.1"/>
    </source>
</evidence>
<sequence>MRLKLRHMRRKSAQELEMSFNLINLDNIFEEDDPLNAWIEEKEDYILDSEQNFSWLPEELLKLMKKLKVCDRRDVGDRTHRRMREHFHDSFAGSS</sequence>
<gene>
    <name evidence="1" type="ORF">PVK06_007910</name>
</gene>
<accession>A0ABR0QIK7</accession>
<keyword evidence="2" id="KW-1185">Reference proteome</keyword>
<name>A0ABR0QIK7_GOSAR</name>
<evidence type="ECO:0000313" key="2">
    <source>
        <dbReference type="Proteomes" id="UP001358586"/>
    </source>
</evidence>
<organism evidence="1 2">
    <name type="scientific">Gossypium arboreum</name>
    <name type="common">Tree cotton</name>
    <name type="synonym">Gossypium nanking</name>
    <dbReference type="NCBI Taxonomy" id="29729"/>
    <lineage>
        <taxon>Eukaryota</taxon>
        <taxon>Viridiplantae</taxon>
        <taxon>Streptophyta</taxon>
        <taxon>Embryophyta</taxon>
        <taxon>Tracheophyta</taxon>
        <taxon>Spermatophyta</taxon>
        <taxon>Magnoliopsida</taxon>
        <taxon>eudicotyledons</taxon>
        <taxon>Gunneridae</taxon>
        <taxon>Pentapetalae</taxon>
        <taxon>rosids</taxon>
        <taxon>malvids</taxon>
        <taxon>Malvales</taxon>
        <taxon>Malvaceae</taxon>
        <taxon>Malvoideae</taxon>
        <taxon>Gossypium</taxon>
    </lineage>
</organism>
<protein>
    <submittedName>
        <fullName evidence="1">Uncharacterized protein</fullName>
    </submittedName>
</protein>
<comment type="caution">
    <text evidence="1">The sequence shown here is derived from an EMBL/GenBank/DDBJ whole genome shotgun (WGS) entry which is preliminary data.</text>
</comment>
<reference evidence="1 2" key="1">
    <citation type="submission" date="2023-03" db="EMBL/GenBank/DDBJ databases">
        <title>WGS of Gossypium arboreum.</title>
        <authorList>
            <person name="Yu D."/>
        </authorList>
    </citation>
    <scope>NUCLEOTIDE SEQUENCE [LARGE SCALE GENOMIC DNA]</scope>
    <source>
        <tissue evidence="1">Leaf</tissue>
    </source>
</reference>
<dbReference type="Proteomes" id="UP001358586">
    <property type="component" value="Chromosome 3"/>
</dbReference>
<proteinExistence type="predicted"/>
<dbReference type="EMBL" id="JARKNE010000003">
    <property type="protein sequence ID" value="KAK5839145.1"/>
    <property type="molecule type" value="Genomic_DNA"/>
</dbReference>